<dbReference type="Proteomes" id="UP001142393">
    <property type="component" value="Unassembled WGS sequence"/>
</dbReference>
<dbReference type="SUPFAM" id="SSF47823">
    <property type="entry name" value="lambda integrase-like, N-terminal domain"/>
    <property type="match status" value="1"/>
</dbReference>
<evidence type="ECO:0000313" key="2">
    <source>
        <dbReference type="EMBL" id="KAJ3747638.1"/>
    </source>
</evidence>
<proteinExistence type="predicted"/>
<evidence type="ECO:0000313" key="3">
    <source>
        <dbReference type="Proteomes" id="UP001142393"/>
    </source>
</evidence>
<sequence length="184" mass="20994">MLLEALGEQKSKRGHSAHPPMDLDKLDDLVLFLQAHAIEKSTKNNYSTGARDYVCFCTSHNLDLDPTPSTLSRYIAYTSKHIASGPKYLTGAHYYLKQFYPHFDESRSNPLVQATIRGSKKIRADPVKRKPPLQTSHIRLFFDCRHNSFDDLLFATIISCAFYGCHCIGELTVPNQLSLFDWRK</sequence>
<keyword evidence="1" id="KW-0238">DNA-binding</keyword>
<dbReference type="EMBL" id="JANVFU010000003">
    <property type="protein sequence ID" value="KAJ3747638.1"/>
    <property type="molecule type" value="Genomic_DNA"/>
</dbReference>
<organism evidence="2 3">
    <name type="scientific">Lentinula detonsa</name>
    <dbReference type="NCBI Taxonomy" id="2804962"/>
    <lineage>
        <taxon>Eukaryota</taxon>
        <taxon>Fungi</taxon>
        <taxon>Dikarya</taxon>
        <taxon>Basidiomycota</taxon>
        <taxon>Agaricomycotina</taxon>
        <taxon>Agaricomycetes</taxon>
        <taxon>Agaricomycetidae</taxon>
        <taxon>Agaricales</taxon>
        <taxon>Marasmiineae</taxon>
        <taxon>Omphalotaceae</taxon>
        <taxon>Lentinula</taxon>
    </lineage>
</organism>
<dbReference type="GO" id="GO:0003677">
    <property type="term" value="F:DNA binding"/>
    <property type="evidence" value="ECO:0007669"/>
    <property type="project" value="UniProtKB-KW"/>
</dbReference>
<evidence type="ECO:0000256" key="1">
    <source>
        <dbReference type="ARBA" id="ARBA00023125"/>
    </source>
</evidence>
<accession>A0A9W8U091</accession>
<evidence type="ECO:0008006" key="4">
    <source>
        <dbReference type="Google" id="ProtNLM"/>
    </source>
</evidence>
<reference evidence="2 3" key="1">
    <citation type="journal article" date="2023" name="Proc. Natl. Acad. Sci. U.S.A.">
        <title>A global phylogenomic analysis of the shiitake genus Lentinula.</title>
        <authorList>
            <person name="Sierra-Patev S."/>
            <person name="Min B."/>
            <person name="Naranjo-Ortiz M."/>
            <person name="Looney B."/>
            <person name="Konkel Z."/>
            <person name="Slot J.C."/>
            <person name="Sakamoto Y."/>
            <person name="Steenwyk J.L."/>
            <person name="Rokas A."/>
            <person name="Carro J."/>
            <person name="Camarero S."/>
            <person name="Ferreira P."/>
            <person name="Molpeceres G."/>
            <person name="Ruiz-Duenas F.J."/>
            <person name="Serrano A."/>
            <person name="Henrissat B."/>
            <person name="Drula E."/>
            <person name="Hughes K.W."/>
            <person name="Mata J.L."/>
            <person name="Ishikawa N.K."/>
            <person name="Vargas-Isla R."/>
            <person name="Ushijima S."/>
            <person name="Smith C.A."/>
            <person name="Donoghue J."/>
            <person name="Ahrendt S."/>
            <person name="Andreopoulos W."/>
            <person name="He G."/>
            <person name="LaButti K."/>
            <person name="Lipzen A."/>
            <person name="Ng V."/>
            <person name="Riley R."/>
            <person name="Sandor L."/>
            <person name="Barry K."/>
            <person name="Martinez A.T."/>
            <person name="Xiao Y."/>
            <person name="Gibbons J.G."/>
            <person name="Terashima K."/>
            <person name="Grigoriev I.V."/>
            <person name="Hibbett D."/>
        </authorList>
    </citation>
    <scope>NUCLEOTIDE SEQUENCE [LARGE SCALE GENOMIC DNA]</scope>
    <source>
        <strain evidence="2 3">TFB7810</strain>
    </source>
</reference>
<protein>
    <recommendedName>
        <fullName evidence="4">Core-binding (CB) domain-containing protein</fullName>
    </recommendedName>
</protein>
<dbReference type="Gene3D" id="1.10.150.130">
    <property type="match status" value="1"/>
</dbReference>
<dbReference type="InterPro" id="IPR010998">
    <property type="entry name" value="Integrase_recombinase_N"/>
</dbReference>
<dbReference type="AlphaFoldDB" id="A0A9W8U091"/>
<comment type="caution">
    <text evidence="2">The sequence shown here is derived from an EMBL/GenBank/DDBJ whole genome shotgun (WGS) entry which is preliminary data.</text>
</comment>
<keyword evidence="3" id="KW-1185">Reference proteome</keyword>
<name>A0A9W8U091_9AGAR</name>
<feature type="non-terminal residue" evidence="2">
    <location>
        <position position="184"/>
    </location>
</feature>
<gene>
    <name evidence="2" type="ORF">DFH05DRAFT_1601500</name>
</gene>